<dbReference type="EMBL" id="NEXD01000022">
    <property type="protein sequence ID" value="PSN85747.1"/>
    <property type="molecule type" value="Genomic_DNA"/>
</dbReference>
<protein>
    <submittedName>
        <fullName evidence="1">Uncharacterized protein</fullName>
    </submittedName>
</protein>
<gene>
    <name evidence="1" type="ORF">B9Q02_05110</name>
</gene>
<organism evidence="1 2">
    <name type="scientific">Candidatus Marsarchaeota G1 archaeon BE_D</name>
    <dbReference type="NCBI Taxonomy" id="1978156"/>
    <lineage>
        <taxon>Archaea</taxon>
        <taxon>Candidatus Marsarchaeota</taxon>
        <taxon>Candidatus Marsarchaeota group 1</taxon>
    </lineage>
</organism>
<sequence>MKPLVGATIVLVVLALSLLLSVIITQGMTSWIRAPSVVKVYTYKYADTAGLTTLYVNDTHGAISVSEWSQNYVYVNATLTRILYSISVNASGNRVGSTLDILVHQPHTPLTFIGYYTLSLDIKR</sequence>
<dbReference type="AlphaFoldDB" id="A0A2R6AHB1"/>
<evidence type="ECO:0000313" key="2">
    <source>
        <dbReference type="Proteomes" id="UP000240569"/>
    </source>
</evidence>
<comment type="caution">
    <text evidence="1">The sequence shown here is derived from an EMBL/GenBank/DDBJ whole genome shotgun (WGS) entry which is preliminary data.</text>
</comment>
<dbReference type="Proteomes" id="UP000240569">
    <property type="component" value="Unassembled WGS sequence"/>
</dbReference>
<evidence type="ECO:0000313" key="1">
    <source>
        <dbReference type="EMBL" id="PSN85747.1"/>
    </source>
</evidence>
<reference evidence="1 2" key="1">
    <citation type="submission" date="2017-04" db="EMBL/GenBank/DDBJ databases">
        <title>Novel microbial lineages endemic to geothermal iron-oxide mats fill important gaps in the evolutionary history of Archaea.</title>
        <authorList>
            <person name="Jay Z.J."/>
            <person name="Beam J.P."/>
            <person name="Dlakic M."/>
            <person name="Rusch D.B."/>
            <person name="Kozubal M.A."/>
            <person name="Inskeep W.P."/>
        </authorList>
    </citation>
    <scope>NUCLEOTIDE SEQUENCE [LARGE SCALE GENOMIC DNA]</scope>
    <source>
        <strain evidence="1">BE_D</strain>
    </source>
</reference>
<accession>A0A2R6AHB1</accession>
<proteinExistence type="predicted"/>
<name>A0A2R6AHB1_9ARCH</name>